<keyword evidence="4 7" id="KW-0812">Transmembrane</keyword>
<feature type="domain" description="ABC3 transporter permease C-terminal" evidence="8">
    <location>
        <begin position="271"/>
        <end position="388"/>
    </location>
</feature>
<feature type="transmembrane region" description="Helical" evidence="7">
    <location>
        <begin position="314"/>
        <end position="340"/>
    </location>
</feature>
<proteinExistence type="inferred from homology"/>
<feature type="transmembrane region" description="Helical" evidence="7">
    <location>
        <begin position="447"/>
        <end position="478"/>
    </location>
</feature>
<keyword evidence="3" id="KW-1003">Cell membrane</keyword>
<evidence type="ECO:0000256" key="2">
    <source>
        <dbReference type="ARBA" id="ARBA00005236"/>
    </source>
</evidence>
<comment type="subcellular location">
    <subcellularLocation>
        <location evidence="1">Cell membrane</location>
        <topology evidence="1">Multi-pass membrane protein</topology>
    </subcellularLocation>
</comment>
<feature type="transmembrane region" description="Helical" evidence="7">
    <location>
        <begin position="848"/>
        <end position="870"/>
    </location>
</feature>
<name>A0A1R4JGQ7_9MICO</name>
<evidence type="ECO:0000256" key="3">
    <source>
        <dbReference type="ARBA" id="ARBA00022475"/>
    </source>
</evidence>
<evidence type="ECO:0000256" key="1">
    <source>
        <dbReference type="ARBA" id="ARBA00004651"/>
    </source>
</evidence>
<feature type="transmembrane region" description="Helical" evidence="7">
    <location>
        <begin position="499"/>
        <end position="521"/>
    </location>
</feature>
<feature type="transmembrane region" description="Helical" evidence="7">
    <location>
        <begin position="360"/>
        <end position="381"/>
    </location>
</feature>
<protein>
    <submittedName>
        <fullName evidence="9">Putative ABC transporter integral membrane protein</fullName>
    </submittedName>
</protein>
<dbReference type="EMBL" id="FUKO01000019">
    <property type="protein sequence ID" value="SJN30975.1"/>
    <property type="molecule type" value="Genomic_DNA"/>
</dbReference>
<evidence type="ECO:0000259" key="8">
    <source>
        <dbReference type="Pfam" id="PF02687"/>
    </source>
</evidence>
<organism evidence="9 10">
    <name type="scientific">Microbacterium esteraromaticum</name>
    <dbReference type="NCBI Taxonomy" id="57043"/>
    <lineage>
        <taxon>Bacteria</taxon>
        <taxon>Bacillati</taxon>
        <taxon>Actinomycetota</taxon>
        <taxon>Actinomycetes</taxon>
        <taxon>Micrococcales</taxon>
        <taxon>Microbacteriaceae</taxon>
        <taxon>Microbacterium</taxon>
    </lineage>
</organism>
<dbReference type="GO" id="GO:0098797">
    <property type="term" value="C:plasma membrane protein complex"/>
    <property type="evidence" value="ECO:0007669"/>
    <property type="project" value="TreeGrafter"/>
</dbReference>
<evidence type="ECO:0000313" key="9">
    <source>
        <dbReference type="EMBL" id="SJN30975.1"/>
    </source>
</evidence>
<keyword evidence="6 7" id="KW-0472">Membrane</keyword>
<dbReference type="Proteomes" id="UP000196320">
    <property type="component" value="Unassembled WGS sequence"/>
</dbReference>
<accession>A0A1R4JGQ7</accession>
<evidence type="ECO:0000256" key="5">
    <source>
        <dbReference type="ARBA" id="ARBA00022989"/>
    </source>
</evidence>
<feature type="transmembrane region" description="Helical" evidence="7">
    <location>
        <begin position="261"/>
        <end position="288"/>
    </location>
</feature>
<gene>
    <name evidence="9" type="ORF">FM104_07210</name>
</gene>
<dbReference type="InterPro" id="IPR051447">
    <property type="entry name" value="Lipoprotein-release_system"/>
</dbReference>
<evidence type="ECO:0000256" key="4">
    <source>
        <dbReference type="ARBA" id="ARBA00022692"/>
    </source>
</evidence>
<keyword evidence="10" id="KW-1185">Reference proteome</keyword>
<keyword evidence="5 7" id="KW-1133">Transmembrane helix</keyword>
<evidence type="ECO:0000313" key="10">
    <source>
        <dbReference type="Proteomes" id="UP000196320"/>
    </source>
</evidence>
<reference evidence="9 10" key="1">
    <citation type="submission" date="2017-02" db="EMBL/GenBank/DDBJ databases">
        <authorList>
            <person name="Peterson S.W."/>
        </authorList>
    </citation>
    <scope>NUCLEOTIDE SEQUENCE [LARGE SCALE GENOMIC DNA]</scope>
    <source>
        <strain evidence="9 10">B Mb 05.01</strain>
    </source>
</reference>
<evidence type="ECO:0000256" key="7">
    <source>
        <dbReference type="SAM" id="Phobius"/>
    </source>
</evidence>
<dbReference type="GO" id="GO:0044874">
    <property type="term" value="P:lipoprotein localization to outer membrane"/>
    <property type="evidence" value="ECO:0007669"/>
    <property type="project" value="TreeGrafter"/>
</dbReference>
<evidence type="ECO:0000256" key="6">
    <source>
        <dbReference type="ARBA" id="ARBA00023136"/>
    </source>
</evidence>
<feature type="transmembrane region" description="Helical" evidence="7">
    <location>
        <begin position="761"/>
        <end position="784"/>
    </location>
</feature>
<feature type="transmembrane region" description="Helical" evidence="7">
    <location>
        <begin position="410"/>
        <end position="435"/>
    </location>
</feature>
<dbReference type="InterPro" id="IPR003838">
    <property type="entry name" value="ABC3_permease_C"/>
</dbReference>
<dbReference type="PANTHER" id="PTHR30489:SF0">
    <property type="entry name" value="LIPOPROTEIN-RELEASING SYSTEM TRANSMEMBRANE PROTEIN LOLE"/>
    <property type="match status" value="1"/>
</dbReference>
<sequence length="884" mass="92280">MLVAALIAAPVAGAAGVLTFIEGRTPSTAQTVHYELGATQSWIRIEGGADPSRVQAVDAPFMTWIERDDNGSATNPELPPPTDLSVAQLPAGTEAIPLTEGYERLTTRTGIAGFPVIYGNAWDPRLTGRFEMSSGRVPQASDEAMASPELLQRLGRAVGDDIELPDRGVSVRVVGTLRAMDGGTYRMPLFLPARAMPAEQEAPPSRPDTIWFLPDWQPDPAELADLNHAGYVAYARDLVLDPPSGAETSATMMRGQTDSAWVTLMLVSLGLVFGGLLVGLLGAAAMAVSARRQQRSLAVLATVGARRRDVFRTVLMQGALLGLAGGLIGTVIGIGGVAVLNAMTDPGVKNTFWSTWGLKVPWSVAGVVVFAVLVGLAASVIPARSATRGDALAALRGARRPVSMSLRRPVVGILVGMIGAGSVVAGGVLFGVLAATDAWNQGLQTTALWASIIGVLLLLLSVTLSGQGVLALLAGMLARFGSAARLASRDAVANSPRTVPAFVSIAASTAVAVFVLCAIAIPQAQSARSWAWAAPKGAVIVSSWGEASPSQAPAFLSDAHPDRIIPVSSSVDPVIDTEDASEPPSEVAYTSMWAKETGGWIDVPGQPVTIVEPDDVETLTGLVLSDAEQREFAEGAAIASFLQRPVPQGFAEYIDDDDKARLAFWDAKDLYTGESPEPVRTEALSVQVHVGTSTAYPLILSPAAAEEYDVKTHVSSWVALFDDPPSDAMMDRLRADAETASTGGAVFDVRVENGPDSSLPWLALVLGILSIIVVAAATISLGLARIERREDDATLAAVGATTALRRRVAAWQAIIIAGVGCVIGVLLGLAGAWALTQAISGSRLSDAPVLWLLGIAIGLPTVIALVSLLIRPPHPDLTHRTAIA</sequence>
<dbReference type="Pfam" id="PF02687">
    <property type="entry name" value="FtsX"/>
    <property type="match status" value="2"/>
</dbReference>
<dbReference type="AlphaFoldDB" id="A0A1R4JGQ7"/>
<dbReference type="PANTHER" id="PTHR30489">
    <property type="entry name" value="LIPOPROTEIN-RELEASING SYSTEM TRANSMEMBRANE PROTEIN LOLE"/>
    <property type="match status" value="1"/>
</dbReference>
<comment type="similarity">
    <text evidence="2">Belongs to the ABC-4 integral membrane protein family. LolC/E subfamily.</text>
</comment>
<feature type="transmembrane region" description="Helical" evidence="7">
    <location>
        <begin position="813"/>
        <end position="836"/>
    </location>
</feature>
<feature type="domain" description="ABC3 transporter permease C-terminal" evidence="8">
    <location>
        <begin position="765"/>
        <end position="868"/>
    </location>
</feature>